<organism evidence="9 10">
    <name type="scientific">Luteococcus japonicus LSP_Lj1</name>
    <dbReference type="NCBI Taxonomy" id="1255658"/>
    <lineage>
        <taxon>Bacteria</taxon>
        <taxon>Bacillati</taxon>
        <taxon>Actinomycetota</taxon>
        <taxon>Actinomycetes</taxon>
        <taxon>Propionibacteriales</taxon>
        <taxon>Propionibacteriaceae</taxon>
        <taxon>Luteococcus</taxon>
    </lineage>
</organism>
<evidence type="ECO:0000256" key="6">
    <source>
        <dbReference type="ARBA" id="ARBA00023136"/>
    </source>
</evidence>
<gene>
    <name evidence="9" type="ORF">FM114_13850</name>
</gene>
<keyword evidence="3" id="KW-1003">Cell membrane</keyword>
<keyword evidence="10" id="KW-1185">Reference proteome</keyword>
<comment type="subcellular location">
    <subcellularLocation>
        <location evidence="1">Cell membrane</location>
        <topology evidence="1">Multi-pass membrane protein</topology>
    </subcellularLocation>
</comment>
<evidence type="ECO:0000313" key="9">
    <source>
        <dbReference type="EMBL" id="SJN42885.1"/>
    </source>
</evidence>
<feature type="transmembrane region" description="Helical" evidence="7">
    <location>
        <begin position="154"/>
        <end position="173"/>
    </location>
</feature>
<dbReference type="InterPro" id="IPR051311">
    <property type="entry name" value="DedA_domain"/>
</dbReference>
<accession>A0A1R4KFA9</accession>
<keyword evidence="6 7" id="KW-0472">Membrane</keyword>
<dbReference type="EMBL" id="FUKQ01000049">
    <property type="protein sequence ID" value="SJN42885.1"/>
    <property type="molecule type" value="Genomic_DNA"/>
</dbReference>
<evidence type="ECO:0000256" key="1">
    <source>
        <dbReference type="ARBA" id="ARBA00004651"/>
    </source>
</evidence>
<feature type="transmembrane region" description="Helical" evidence="7">
    <location>
        <begin position="70"/>
        <end position="88"/>
    </location>
</feature>
<dbReference type="RefSeq" id="WP_245995556.1">
    <property type="nucleotide sequence ID" value="NZ_FUKQ01000049.1"/>
</dbReference>
<name>A0A1R4KFA9_9ACTN</name>
<dbReference type="InterPro" id="IPR032816">
    <property type="entry name" value="VTT_dom"/>
</dbReference>
<feature type="transmembrane region" description="Helical" evidence="7">
    <location>
        <begin position="21"/>
        <end position="40"/>
    </location>
</feature>
<reference evidence="9 10" key="1">
    <citation type="submission" date="2017-02" db="EMBL/GenBank/DDBJ databases">
        <authorList>
            <person name="Peterson S.W."/>
        </authorList>
    </citation>
    <scope>NUCLEOTIDE SEQUENCE [LARGE SCALE GENOMIC DNA]</scope>
    <source>
        <strain evidence="9 10">LSP_Lj1</strain>
    </source>
</reference>
<keyword evidence="4 7" id="KW-0812">Transmembrane</keyword>
<evidence type="ECO:0000256" key="7">
    <source>
        <dbReference type="SAM" id="Phobius"/>
    </source>
</evidence>
<dbReference type="STRING" id="1255658.FM114_13850"/>
<dbReference type="GO" id="GO:0005886">
    <property type="term" value="C:plasma membrane"/>
    <property type="evidence" value="ECO:0007669"/>
    <property type="project" value="UniProtKB-SubCell"/>
</dbReference>
<keyword evidence="5 7" id="KW-1133">Transmembrane helix</keyword>
<dbReference type="Proteomes" id="UP000188342">
    <property type="component" value="Unassembled WGS sequence"/>
</dbReference>
<evidence type="ECO:0000256" key="5">
    <source>
        <dbReference type="ARBA" id="ARBA00022989"/>
    </source>
</evidence>
<protein>
    <recommendedName>
        <fullName evidence="8">VTT domain-containing protein</fullName>
    </recommendedName>
</protein>
<proteinExistence type="inferred from homology"/>
<evidence type="ECO:0000313" key="10">
    <source>
        <dbReference type="Proteomes" id="UP000188342"/>
    </source>
</evidence>
<dbReference type="AlphaFoldDB" id="A0A1R4KFA9"/>
<evidence type="ECO:0000256" key="2">
    <source>
        <dbReference type="ARBA" id="ARBA00010792"/>
    </source>
</evidence>
<evidence type="ECO:0000256" key="3">
    <source>
        <dbReference type="ARBA" id="ARBA00022475"/>
    </source>
</evidence>
<sequence length="236" mass="25275">MLLSAHLPLLQTGILGRLMAWLEHLMVVIGAPGAALAVFLENVFPPIPSEVVLPLAGFAAANGHFGLVEAIAWTTAGSVAGAWLLYWVGQALGVERLKAIAGRLPLTAPHDIDVAMGWFDRHGGKAVFFGRMIPGVRSLISIPAGLHRMAPFSFTLYSALGSLAWNALLILAGHQLGAHWTRVEAWVASVQDVVMVLLLAAAGWFVARRLRARRAQREDHQGARAAGSEPELIDAH</sequence>
<comment type="similarity">
    <text evidence="2">Belongs to the DedA family.</text>
</comment>
<dbReference type="PANTHER" id="PTHR42709">
    <property type="entry name" value="ALKALINE PHOSPHATASE LIKE PROTEIN"/>
    <property type="match status" value="1"/>
</dbReference>
<dbReference type="PANTHER" id="PTHR42709:SF6">
    <property type="entry name" value="UNDECAPRENYL PHOSPHATE TRANSPORTER A"/>
    <property type="match status" value="1"/>
</dbReference>
<evidence type="ECO:0000259" key="8">
    <source>
        <dbReference type="Pfam" id="PF09335"/>
    </source>
</evidence>
<evidence type="ECO:0000256" key="4">
    <source>
        <dbReference type="ARBA" id="ARBA00022692"/>
    </source>
</evidence>
<feature type="domain" description="VTT" evidence="8">
    <location>
        <begin position="47"/>
        <end position="175"/>
    </location>
</feature>
<feature type="transmembrane region" description="Helical" evidence="7">
    <location>
        <begin position="185"/>
        <end position="207"/>
    </location>
</feature>
<dbReference type="Pfam" id="PF09335">
    <property type="entry name" value="VTT_dom"/>
    <property type="match status" value="1"/>
</dbReference>